<dbReference type="Pfam" id="PF00535">
    <property type="entry name" value="Glycos_transf_2"/>
    <property type="match status" value="1"/>
</dbReference>
<evidence type="ECO:0000259" key="8">
    <source>
        <dbReference type="Pfam" id="PF00535"/>
    </source>
</evidence>
<evidence type="ECO:0000256" key="3">
    <source>
        <dbReference type="ARBA" id="ARBA00012644"/>
    </source>
</evidence>
<dbReference type="Gene3D" id="3.90.550.10">
    <property type="entry name" value="Spore Coat Polysaccharide Biosynthesis Protein SpsA, Chain A"/>
    <property type="match status" value="1"/>
</dbReference>
<gene>
    <name evidence="10" type="ORF">XELAEV_18033099mg</name>
</gene>
<accession>A0A974HDP1</accession>
<organism evidence="10 11">
    <name type="scientific">Xenopus laevis</name>
    <name type="common">African clawed frog</name>
    <dbReference type="NCBI Taxonomy" id="8355"/>
    <lineage>
        <taxon>Eukaryota</taxon>
        <taxon>Metazoa</taxon>
        <taxon>Chordata</taxon>
        <taxon>Craniata</taxon>
        <taxon>Vertebrata</taxon>
        <taxon>Euteleostomi</taxon>
        <taxon>Amphibia</taxon>
        <taxon>Batrachia</taxon>
        <taxon>Anura</taxon>
        <taxon>Pipoidea</taxon>
        <taxon>Pipidae</taxon>
        <taxon>Xenopodinae</taxon>
        <taxon>Xenopus</taxon>
        <taxon>Xenopus</taxon>
    </lineage>
</organism>
<evidence type="ECO:0000256" key="1">
    <source>
        <dbReference type="ARBA" id="ARBA00004323"/>
    </source>
</evidence>
<keyword evidence="7" id="KW-1133">Transmembrane helix</keyword>
<keyword evidence="7" id="KW-0808">Transferase</keyword>
<evidence type="ECO:0000313" key="11">
    <source>
        <dbReference type="Proteomes" id="UP000694892"/>
    </source>
</evidence>
<sequence length="522" mass="59982">MLLRKRCRLLLCPLHVAVIMFGLLLVMVILAILNPEAQSEDKPQDERVEESNHFKVQLLSHLSSLKEEELIAMGMSSPERNFDKVPRKMYRIVKQLKQKNEEASPSPELCLQQNYGEKLPTASVIISFHNEAWSTPLRIVHSVLDHSPRTFLKEIVLVDDLSHQEHLKSALSEYISRIGGVKMIRSNKRLGVTGGRMLGAAKATGEVFIFMDSHCECHPGWLEPLLSRIMHNRNRIVSPVIDSVDWKTFEDYHSSLPLQVFDWKLDFHWVPLPEHEKKGHQSPIIPFRSPVIPGYVVATDRHYFQNIGGFDAAVNFLGVETTELSIRVIEIVLCSHVGHVYQNHTMYNSVQNEAILRSKVRTAELWMDSYKATFYRTIGNTLLMSRINESDIKQHEQLHQRLGCKRFQCFLDNLYNAGVGLCITHTLKERLFVIPVELASCDENGNQVFEYNSIKEIRFISVPFCLTVKHEQVSLENCTTSKPAASQMWHFSHFSFLLYLNPCSHQRNQIWKLLPVVYKASG</sequence>
<dbReference type="GO" id="GO:0004653">
    <property type="term" value="F:polypeptide N-acetylgalactosaminyltransferase activity"/>
    <property type="evidence" value="ECO:0007669"/>
    <property type="project" value="TreeGrafter"/>
</dbReference>
<dbReference type="InterPro" id="IPR001173">
    <property type="entry name" value="Glyco_trans_2-like"/>
</dbReference>
<feature type="transmembrane region" description="Helical" evidence="7">
    <location>
        <begin position="12"/>
        <end position="33"/>
    </location>
</feature>
<comment type="similarity">
    <text evidence="7">Belongs to the glycosyltransferase 2 family. GalNAc-T subfamily.</text>
</comment>
<dbReference type="PANTHER" id="PTHR11675:SF36">
    <property type="entry name" value="POLYPEPTIDE N-ACETYLGALACTOSAMINYLTRANSFERASE 15"/>
    <property type="match status" value="1"/>
</dbReference>
<dbReference type="Proteomes" id="UP000694892">
    <property type="component" value="Chromosome 6S"/>
</dbReference>
<evidence type="ECO:0000259" key="9">
    <source>
        <dbReference type="Pfam" id="PF00652"/>
    </source>
</evidence>
<reference evidence="11" key="1">
    <citation type="journal article" date="2016" name="Nature">
        <title>Genome evolution in the allotetraploid frog Xenopus laevis.</title>
        <authorList>
            <person name="Session A.M."/>
            <person name="Uno Y."/>
            <person name="Kwon T."/>
            <person name="Chapman J.A."/>
            <person name="Toyoda A."/>
            <person name="Takahashi S."/>
            <person name="Fukui A."/>
            <person name="Hikosaka A."/>
            <person name="Suzuki A."/>
            <person name="Kondo M."/>
            <person name="van Heeringen S.J."/>
            <person name="Quigley I."/>
            <person name="Heinz S."/>
            <person name="Ogino H."/>
            <person name="Ochi H."/>
            <person name="Hellsten U."/>
            <person name="Lyons J.B."/>
            <person name="Simakov O."/>
            <person name="Putnam N."/>
            <person name="Stites J."/>
            <person name="Kuroki Y."/>
            <person name="Tanaka T."/>
            <person name="Michiue T."/>
            <person name="Watanabe M."/>
            <person name="Bogdanovic O."/>
            <person name="Lister R."/>
            <person name="Georgiou G."/>
            <person name="Paranjpe S.S."/>
            <person name="van Kruijsbergen I."/>
            <person name="Shu S."/>
            <person name="Carlson J."/>
            <person name="Kinoshita T."/>
            <person name="Ohta Y."/>
            <person name="Mawaribuchi S."/>
            <person name="Jenkins J."/>
            <person name="Grimwood J."/>
            <person name="Schmutz J."/>
            <person name="Mitros T."/>
            <person name="Mozaffari S.V."/>
            <person name="Suzuki Y."/>
            <person name="Haramoto Y."/>
            <person name="Yamamoto T.S."/>
            <person name="Takagi C."/>
            <person name="Heald R."/>
            <person name="Miller K."/>
            <person name="Haudenschild C."/>
            <person name="Kitzman J."/>
            <person name="Nakayama T."/>
            <person name="Izutsu Y."/>
            <person name="Robert J."/>
            <person name="Fortriede J."/>
            <person name="Burns K."/>
            <person name="Lotay V."/>
            <person name="Karimi K."/>
            <person name="Yasuoka Y."/>
            <person name="Dichmann D.S."/>
            <person name="Flajnik M.F."/>
            <person name="Houston D.W."/>
            <person name="Shendure J."/>
            <person name="DuPasquier L."/>
            <person name="Vize P.D."/>
            <person name="Zorn A.M."/>
            <person name="Ito M."/>
            <person name="Marcotte E.M."/>
            <person name="Wallingford J.B."/>
            <person name="Ito Y."/>
            <person name="Asashima M."/>
            <person name="Ueno N."/>
            <person name="Matsuda Y."/>
            <person name="Veenstra G.J."/>
            <person name="Fujiyama A."/>
            <person name="Harland R.M."/>
            <person name="Taira M."/>
            <person name="Rokhsar D.S."/>
        </authorList>
    </citation>
    <scope>NUCLEOTIDE SEQUENCE [LARGE SCALE GENOMIC DNA]</scope>
    <source>
        <strain evidence="11">J</strain>
    </source>
</reference>
<dbReference type="GO" id="GO:0030246">
    <property type="term" value="F:carbohydrate binding"/>
    <property type="evidence" value="ECO:0007669"/>
    <property type="project" value="UniProtKB-KW"/>
</dbReference>
<evidence type="ECO:0000256" key="7">
    <source>
        <dbReference type="RuleBase" id="RU361242"/>
    </source>
</evidence>
<protein>
    <recommendedName>
        <fullName evidence="3 7">Polypeptide N-acetylgalactosaminyltransferase</fullName>
        <ecNumber evidence="7">2.4.1.-</ecNumber>
    </recommendedName>
    <alternativeName>
        <fullName evidence="7">Protein-UDP acetylgalactosaminyltransferase</fullName>
    </alternativeName>
</protein>
<evidence type="ECO:0000256" key="4">
    <source>
        <dbReference type="ARBA" id="ARBA00022734"/>
    </source>
</evidence>
<evidence type="ECO:0000256" key="6">
    <source>
        <dbReference type="ARBA" id="ARBA00023157"/>
    </source>
</evidence>
<keyword evidence="7" id="KW-0464">Manganese</keyword>
<dbReference type="EC" id="2.4.1.-" evidence="7"/>
<comment type="subcellular location">
    <subcellularLocation>
        <location evidence="1 7">Golgi apparatus membrane</location>
        <topology evidence="1 7">Single-pass type II membrane protein</topology>
    </subcellularLocation>
</comment>
<dbReference type="InterPro" id="IPR035992">
    <property type="entry name" value="Ricin_B-like_lectins"/>
</dbReference>
<keyword evidence="4 7" id="KW-0430">Lectin</keyword>
<feature type="domain" description="Glycosyltransferase 2-like" evidence="8">
    <location>
        <begin position="123"/>
        <end position="292"/>
    </location>
</feature>
<dbReference type="OMA" id="WFLANIH"/>
<keyword evidence="7" id="KW-0328">Glycosyltransferase</keyword>
<dbReference type="SUPFAM" id="SSF50370">
    <property type="entry name" value="Ricin B-like lectins"/>
    <property type="match status" value="1"/>
</dbReference>
<keyword evidence="7" id="KW-0812">Transmembrane</keyword>
<dbReference type="SUPFAM" id="SSF53448">
    <property type="entry name" value="Nucleotide-diphospho-sugar transferases"/>
    <property type="match status" value="1"/>
</dbReference>
<feature type="domain" description="Ricin B lectin" evidence="9">
    <location>
        <begin position="414"/>
        <end position="492"/>
    </location>
</feature>
<proteinExistence type="inferred from homology"/>
<dbReference type="GO" id="GO:0006493">
    <property type="term" value="P:protein O-linked glycosylation"/>
    <property type="evidence" value="ECO:0007669"/>
    <property type="project" value="TreeGrafter"/>
</dbReference>
<evidence type="ECO:0000256" key="5">
    <source>
        <dbReference type="ARBA" id="ARBA00023034"/>
    </source>
</evidence>
<comment type="pathway">
    <text evidence="2 7">Protein modification; protein glycosylation.</text>
</comment>
<dbReference type="AlphaFoldDB" id="A0A974HDP1"/>
<dbReference type="InterPro" id="IPR029044">
    <property type="entry name" value="Nucleotide-diphossugar_trans"/>
</dbReference>
<evidence type="ECO:0000313" key="10">
    <source>
        <dbReference type="EMBL" id="OCT74133.1"/>
    </source>
</evidence>
<dbReference type="EMBL" id="CM004477">
    <property type="protein sequence ID" value="OCT74133.1"/>
    <property type="molecule type" value="Genomic_DNA"/>
</dbReference>
<dbReference type="Gene3D" id="2.80.10.50">
    <property type="match status" value="1"/>
</dbReference>
<keyword evidence="5 7" id="KW-0333">Golgi apparatus</keyword>
<dbReference type="GO" id="GO:0000139">
    <property type="term" value="C:Golgi membrane"/>
    <property type="evidence" value="ECO:0007669"/>
    <property type="project" value="UniProtKB-SubCell"/>
</dbReference>
<dbReference type="Pfam" id="PF00652">
    <property type="entry name" value="Ricin_B_lectin"/>
    <property type="match status" value="1"/>
</dbReference>
<name>A0A974HDP1_XENLA</name>
<evidence type="ECO:0000256" key="2">
    <source>
        <dbReference type="ARBA" id="ARBA00004922"/>
    </source>
</evidence>
<dbReference type="InterPro" id="IPR000772">
    <property type="entry name" value="Ricin_B_lectin"/>
</dbReference>
<keyword evidence="6 7" id="KW-1015">Disulfide bond</keyword>
<dbReference type="PANTHER" id="PTHR11675">
    <property type="entry name" value="N-ACETYLGALACTOSAMINYLTRANSFERASE"/>
    <property type="match status" value="1"/>
</dbReference>
<comment type="cofactor">
    <cofactor evidence="7">
        <name>Mn(2+)</name>
        <dbReference type="ChEBI" id="CHEBI:29035"/>
    </cofactor>
</comment>
<dbReference type="PROSITE" id="PS50231">
    <property type="entry name" value="RICIN_B_LECTIN"/>
    <property type="match status" value="1"/>
</dbReference>
<keyword evidence="7" id="KW-0472">Membrane</keyword>